<dbReference type="AlphaFoldDB" id="A0A1F2P7N1"/>
<dbReference type="SUPFAM" id="SSF55469">
    <property type="entry name" value="FMN-dependent nitroreductase-like"/>
    <property type="match status" value="1"/>
</dbReference>
<proteinExistence type="inferred from homology"/>
<keyword evidence="2" id="KW-0560">Oxidoreductase</keyword>
<evidence type="ECO:0000259" key="3">
    <source>
        <dbReference type="Pfam" id="PF00881"/>
    </source>
</evidence>
<dbReference type="PANTHER" id="PTHR43673:SF10">
    <property type="entry name" value="NADH DEHYDROGENASE_NAD(P)H NITROREDUCTASE XCC3605-RELATED"/>
    <property type="match status" value="1"/>
</dbReference>
<gene>
    <name evidence="4" type="ORF">SCAL_001740</name>
</gene>
<dbReference type="Gene3D" id="2.20.180.10">
    <property type="entry name" value="putative fmn-dependent nitroreductase like domains"/>
    <property type="match status" value="1"/>
</dbReference>
<dbReference type="InterPro" id="IPR029479">
    <property type="entry name" value="Nitroreductase"/>
</dbReference>
<dbReference type="Pfam" id="PF00881">
    <property type="entry name" value="Nitroreductase"/>
    <property type="match status" value="1"/>
</dbReference>
<dbReference type="InterPro" id="IPR000415">
    <property type="entry name" value="Nitroreductase-like"/>
</dbReference>
<dbReference type="PANTHER" id="PTHR43673">
    <property type="entry name" value="NAD(P)H NITROREDUCTASE YDGI-RELATED"/>
    <property type="match status" value="1"/>
</dbReference>
<sequence>MIRDLIKKNRSYRRFYEDETIEPETLMELIDLARLSASAANLQPLKYILSHDPATNALIFPRLSWAGYLKGAGTPPRGERPSAYIIILGDTEISKTFWCDHGIAAQSILLGATEMGLGGCMIGAIDRDGLRRDLNIPSRYKILLAIALGKPKETVIIETVGKDGDIKYWRDTEGRHHVPKRKLDELILNLSYDRSAL</sequence>
<dbReference type="PATRIC" id="fig|1838285.3.peg.1771"/>
<feature type="domain" description="Nitroreductase" evidence="3">
    <location>
        <begin position="6"/>
        <end position="150"/>
    </location>
</feature>
<dbReference type="InterPro" id="IPR023312">
    <property type="entry name" value="Put_nitroreductase_C_bac"/>
</dbReference>
<dbReference type="EMBL" id="LYOS01000008">
    <property type="protein sequence ID" value="OFV67115.1"/>
    <property type="molecule type" value="Genomic_DNA"/>
</dbReference>
<accession>A0A1F2P7N1</accession>
<evidence type="ECO:0000256" key="1">
    <source>
        <dbReference type="ARBA" id="ARBA00007118"/>
    </source>
</evidence>
<dbReference type="CDD" id="cd02062">
    <property type="entry name" value="Nitro_FMN_reductase"/>
    <property type="match status" value="1"/>
</dbReference>
<dbReference type="STRING" id="1838285.SCAL_001740"/>
<organism evidence="4 5">
    <name type="scientific">Candidatus Syntropharchaeum caldarium</name>
    <dbReference type="NCBI Taxonomy" id="1838285"/>
    <lineage>
        <taxon>Archaea</taxon>
        <taxon>Methanobacteriati</taxon>
        <taxon>Methanobacteriota</taxon>
        <taxon>Stenosarchaea group</taxon>
        <taxon>Methanomicrobia</taxon>
        <taxon>Methanosarcinales</taxon>
        <taxon>ANME-2 cluster</taxon>
        <taxon>Candidatus Syntropharchaeum</taxon>
    </lineage>
</organism>
<evidence type="ECO:0000313" key="5">
    <source>
        <dbReference type="Proteomes" id="UP000186940"/>
    </source>
</evidence>
<dbReference type="Gene3D" id="3.40.109.10">
    <property type="entry name" value="NADH Oxidase"/>
    <property type="match status" value="1"/>
</dbReference>
<comment type="similarity">
    <text evidence="1">Belongs to the nitroreductase family.</text>
</comment>
<evidence type="ECO:0000313" key="4">
    <source>
        <dbReference type="EMBL" id="OFV67115.1"/>
    </source>
</evidence>
<protein>
    <submittedName>
        <fullName evidence="4">Nitroreductase family protein</fullName>
    </submittedName>
</protein>
<comment type="caution">
    <text evidence="4">The sequence shown here is derived from an EMBL/GenBank/DDBJ whole genome shotgun (WGS) entry which is preliminary data.</text>
</comment>
<keyword evidence="5" id="KW-1185">Reference proteome</keyword>
<evidence type="ECO:0000256" key="2">
    <source>
        <dbReference type="ARBA" id="ARBA00023002"/>
    </source>
</evidence>
<reference evidence="4" key="1">
    <citation type="submission" date="2016-05" db="EMBL/GenBank/DDBJ databases">
        <title>Microbial consortia oxidize butane by reversing methanogenesis.</title>
        <authorList>
            <person name="Laso-Perez R."/>
            <person name="Richter M."/>
            <person name="Wegener G."/>
            <person name="Musat F."/>
        </authorList>
    </citation>
    <scope>NUCLEOTIDE SEQUENCE [LARGE SCALE GENOMIC DNA]</scope>
    <source>
        <strain evidence="4">BOX2</strain>
    </source>
</reference>
<name>A0A1F2P7N1_9EURY</name>
<dbReference type="Proteomes" id="UP000186940">
    <property type="component" value="Unassembled WGS sequence"/>
</dbReference>
<dbReference type="GO" id="GO:0016491">
    <property type="term" value="F:oxidoreductase activity"/>
    <property type="evidence" value="ECO:0007669"/>
    <property type="project" value="UniProtKB-KW"/>
</dbReference>